<keyword evidence="1" id="KW-0460">Magnesium</keyword>
<dbReference type="Gene3D" id="3.90.550.10">
    <property type="entry name" value="Spore Coat Polysaccharide Biosynthesis Protein SpsA, Chain A"/>
    <property type="match status" value="1"/>
</dbReference>
<dbReference type="PANTHER" id="PTHR43777:SF1">
    <property type="entry name" value="MOLYBDENUM COFACTOR CYTIDYLYLTRANSFERASE"/>
    <property type="match status" value="1"/>
</dbReference>
<dbReference type="SUPFAM" id="SSF53448">
    <property type="entry name" value="Nucleotide-diphospho-sugar transferases"/>
    <property type="match status" value="1"/>
</dbReference>
<dbReference type="PANTHER" id="PTHR43777">
    <property type="entry name" value="MOLYBDENUM COFACTOR CYTIDYLYLTRANSFERASE"/>
    <property type="match status" value="1"/>
</dbReference>
<feature type="domain" description="MobA-like NTP transferase" evidence="2">
    <location>
        <begin position="6"/>
        <end position="167"/>
    </location>
</feature>
<keyword evidence="3" id="KW-0808">Transferase</keyword>
<dbReference type="EMBL" id="JAAAXJ010000004">
    <property type="protein sequence ID" value="NBJ24553.1"/>
    <property type="molecule type" value="Genomic_DNA"/>
</dbReference>
<evidence type="ECO:0000313" key="3">
    <source>
        <dbReference type="EMBL" id="NBJ24553.1"/>
    </source>
</evidence>
<dbReference type="Pfam" id="PF12804">
    <property type="entry name" value="NTP_transf_3"/>
    <property type="match status" value="1"/>
</dbReference>
<accession>A0ABW9YWX6</accession>
<dbReference type="InterPro" id="IPR029044">
    <property type="entry name" value="Nucleotide-diphossugar_trans"/>
</dbReference>
<protein>
    <submittedName>
        <fullName evidence="3">NTP transferase domain-containing protein</fullName>
    </submittedName>
</protein>
<dbReference type="Proteomes" id="UP000818323">
    <property type="component" value="Unassembled WGS sequence"/>
</dbReference>
<dbReference type="GO" id="GO:0016740">
    <property type="term" value="F:transferase activity"/>
    <property type="evidence" value="ECO:0007669"/>
    <property type="project" value="UniProtKB-KW"/>
</dbReference>
<dbReference type="InterPro" id="IPR025877">
    <property type="entry name" value="MobA-like_NTP_Trfase"/>
</dbReference>
<dbReference type="RefSeq" id="WP_161722202.1">
    <property type="nucleotide sequence ID" value="NZ_JAAAXI010000003.1"/>
</dbReference>
<evidence type="ECO:0000256" key="1">
    <source>
        <dbReference type="ARBA" id="ARBA00022842"/>
    </source>
</evidence>
<name>A0ABW9YWX6_9HYPH</name>
<sequence>MNGVAAIILAAGRGTRFGEEPKLLASIGGKPLVRRVAEAAAVSAADPVIVVTGHHSEDVAAALQGLPVAIVHNARYADGLSTSVKAGFSALPPEAEAALVLLGDMPSVTAELIDGLVSAWHDRGKPAAIVPIFEGQRGNPVLIARALEPLIHRLSGDAGAGPVLRGREDVVEWPTSDPAVVQDIDTREELARLRS</sequence>
<evidence type="ECO:0000313" key="4">
    <source>
        <dbReference type="Proteomes" id="UP000818323"/>
    </source>
</evidence>
<keyword evidence="4" id="KW-1185">Reference proteome</keyword>
<reference evidence="3 4" key="1">
    <citation type="submission" date="2020-01" db="EMBL/GenBank/DDBJ databases">
        <title>Microvirga sp. nov., an arsenate reduction bacterium isolated from Tibet hotspring sediments.</title>
        <authorList>
            <person name="Yuan C.-G."/>
        </authorList>
    </citation>
    <scope>NUCLEOTIDE SEQUENCE [LARGE SCALE GENOMIC DNA]</scope>
    <source>
        <strain evidence="3 4">SYSU G3D203</strain>
    </source>
</reference>
<proteinExistence type="predicted"/>
<dbReference type="CDD" id="cd04182">
    <property type="entry name" value="GT_2_like_f"/>
    <property type="match status" value="1"/>
</dbReference>
<organism evidence="3 4">
    <name type="scientific">Microvirga arsenatis</name>
    <dbReference type="NCBI Taxonomy" id="2692265"/>
    <lineage>
        <taxon>Bacteria</taxon>
        <taxon>Pseudomonadati</taxon>
        <taxon>Pseudomonadota</taxon>
        <taxon>Alphaproteobacteria</taxon>
        <taxon>Hyphomicrobiales</taxon>
        <taxon>Methylobacteriaceae</taxon>
        <taxon>Microvirga</taxon>
    </lineage>
</organism>
<gene>
    <name evidence="3" type="ORF">GR303_09315</name>
</gene>
<evidence type="ECO:0000259" key="2">
    <source>
        <dbReference type="Pfam" id="PF12804"/>
    </source>
</evidence>
<comment type="caution">
    <text evidence="3">The sequence shown here is derived from an EMBL/GenBank/DDBJ whole genome shotgun (WGS) entry which is preliminary data.</text>
</comment>